<evidence type="ECO:0000313" key="1">
    <source>
        <dbReference type="EMBL" id="KAK2121692.1"/>
    </source>
</evidence>
<evidence type="ECO:0000313" key="2">
    <source>
        <dbReference type="Proteomes" id="UP001266305"/>
    </source>
</evidence>
<name>A0ABQ9WJ60_SAGOE</name>
<comment type="caution">
    <text evidence="1">The sequence shown here is derived from an EMBL/GenBank/DDBJ whole genome shotgun (WGS) entry which is preliminary data.</text>
</comment>
<dbReference type="EMBL" id="JASSZA010000001">
    <property type="protein sequence ID" value="KAK2121692.1"/>
    <property type="molecule type" value="Genomic_DNA"/>
</dbReference>
<reference evidence="1 2" key="1">
    <citation type="submission" date="2023-05" db="EMBL/GenBank/DDBJ databases">
        <title>B98-5 Cell Line De Novo Hybrid Assembly: An Optical Mapping Approach.</title>
        <authorList>
            <person name="Kananen K."/>
            <person name="Auerbach J.A."/>
            <person name="Kautto E."/>
            <person name="Blachly J.S."/>
        </authorList>
    </citation>
    <scope>NUCLEOTIDE SEQUENCE [LARGE SCALE GENOMIC DNA]</scope>
    <source>
        <strain evidence="1">B95-8</strain>
        <tissue evidence="1">Cell line</tissue>
    </source>
</reference>
<organism evidence="1 2">
    <name type="scientific">Saguinus oedipus</name>
    <name type="common">Cotton-top tamarin</name>
    <name type="synonym">Oedipomidas oedipus</name>
    <dbReference type="NCBI Taxonomy" id="9490"/>
    <lineage>
        <taxon>Eukaryota</taxon>
        <taxon>Metazoa</taxon>
        <taxon>Chordata</taxon>
        <taxon>Craniata</taxon>
        <taxon>Vertebrata</taxon>
        <taxon>Euteleostomi</taxon>
        <taxon>Mammalia</taxon>
        <taxon>Eutheria</taxon>
        <taxon>Euarchontoglires</taxon>
        <taxon>Primates</taxon>
        <taxon>Haplorrhini</taxon>
        <taxon>Platyrrhini</taxon>
        <taxon>Cebidae</taxon>
        <taxon>Callitrichinae</taxon>
        <taxon>Saguinus</taxon>
    </lineage>
</organism>
<sequence>GDSPGGRGPESAVFGHTVLMDPSSPAWELGMGSGAGGHPLPSLALASLALLSSRDNLQPPGERHAEVVPHPQPPPCPAYPGLHLPMSTIGHSMWVLCCVLENLKMRTAQWVGAFHTFDTCPHACGCVAGWFTVT</sequence>
<protein>
    <submittedName>
        <fullName evidence="1">Uncharacterized protein</fullName>
    </submittedName>
</protein>
<dbReference type="Proteomes" id="UP001266305">
    <property type="component" value="Unassembled WGS sequence"/>
</dbReference>
<accession>A0ABQ9WJ60</accession>
<proteinExistence type="predicted"/>
<gene>
    <name evidence="1" type="ORF">P7K49_003078</name>
</gene>
<feature type="non-terminal residue" evidence="1">
    <location>
        <position position="1"/>
    </location>
</feature>
<keyword evidence="2" id="KW-1185">Reference proteome</keyword>